<dbReference type="NCBIfam" id="TIGR00355">
    <property type="entry name" value="purH"/>
    <property type="match status" value="1"/>
</dbReference>
<evidence type="ECO:0000256" key="6">
    <source>
        <dbReference type="ARBA" id="ARBA00022801"/>
    </source>
</evidence>
<dbReference type="PROSITE" id="PS51855">
    <property type="entry name" value="MGS"/>
    <property type="match status" value="1"/>
</dbReference>
<dbReference type="RefSeq" id="WP_367681014.1">
    <property type="nucleotide sequence ID" value="NZ_OZ060371.1"/>
</dbReference>
<evidence type="ECO:0000256" key="10">
    <source>
        <dbReference type="HAMAP-Rule" id="MF_00139"/>
    </source>
</evidence>
<dbReference type="Pfam" id="PF01808">
    <property type="entry name" value="AICARFT_IMPCHas"/>
    <property type="match status" value="1"/>
</dbReference>
<feature type="domain" description="MGS-like" evidence="11">
    <location>
        <begin position="2"/>
        <end position="148"/>
    </location>
</feature>
<keyword evidence="4 10" id="KW-0808">Transferase</keyword>
<evidence type="ECO:0000256" key="4">
    <source>
        <dbReference type="ARBA" id="ARBA00022679"/>
    </source>
</evidence>
<keyword evidence="6 10" id="KW-0378">Hydrolase</keyword>
<dbReference type="SMART" id="SM00798">
    <property type="entry name" value="AICARFT_IMPCHas"/>
    <property type="match status" value="1"/>
</dbReference>
<dbReference type="InterPro" id="IPR002695">
    <property type="entry name" value="PurH-like"/>
</dbReference>
<dbReference type="GO" id="GO:0006189">
    <property type="term" value="P:'de novo' IMP biosynthetic process"/>
    <property type="evidence" value="ECO:0007669"/>
    <property type="project" value="UniProtKB-UniRule"/>
</dbReference>
<keyword evidence="7 10" id="KW-0511">Multifunctional enzyme</keyword>
<dbReference type="Pfam" id="PF02142">
    <property type="entry name" value="MGS"/>
    <property type="match status" value="1"/>
</dbReference>
<dbReference type="PANTHER" id="PTHR11692">
    <property type="entry name" value="BIFUNCTIONAL PURINE BIOSYNTHESIS PROTEIN PURH"/>
    <property type="match status" value="1"/>
</dbReference>
<reference evidence="12" key="1">
    <citation type="submission" date="2024-06" db="EMBL/GenBank/DDBJ databases">
        <authorList>
            <person name="Manzano-Marin A."/>
            <person name="Manzano-Marin A."/>
            <person name="Alejandro Manzano Marin A."/>
        </authorList>
    </citation>
    <scope>NUCLEOTIDE SEQUENCE</scope>
    <source>
        <strain evidence="12">Ancorni-2928</strain>
    </source>
</reference>
<dbReference type="Gene3D" id="3.40.50.1380">
    <property type="entry name" value="Methylglyoxal synthase-like domain"/>
    <property type="match status" value="1"/>
</dbReference>
<dbReference type="PIRSF" id="PIRSF000414">
    <property type="entry name" value="AICARFT_IMPCHas"/>
    <property type="match status" value="1"/>
</dbReference>
<keyword evidence="5 10" id="KW-0658">Purine biosynthesis</keyword>
<evidence type="ECO:0000313" key="12">
    <source>
        <dbReference type="EMBL" id="CAL4042052.1"/>
    </source>
</evidence>
<dbReference type="Gene3D" id="3.40.140.20">
    <property type="match status" value="2"/>
</dbReference>
<dbReference type="GO" id="GO:0004643">
    <property type="term" value="F:phosphoribosylaminoimidazolecarboxamide formyltransferase activity"/>
    <property type="evidence" value="ECO:0007669"/>
    <property type="project" value="UniProtKB-UniRule"/>
</dbReference>
<dbReference type="FunFam" id="3.40.140.20:FF:000001">
    <property type="entry name" value="Bifunctional purine biosynthesis protein PurH"/>
    <property type="match status" value="1"/>
</dbReference>
<dbReference type="GO" id="GO:0003937">
    <property type="term" value="F:IMP cyclohydrolase activity"/>
    <property type="evidence" value="ECO:0007669"/>
    <property type="project" value="UniProtKB-UniRule"/>
</dbReference>
<dbReference type="HAMAP" id="MF_00139">
    <property type="entry name" value="PurH"/>
    <property type="match status" value="1"/>
</dbReference>
<dbReference type="InterPro" id="IPR036914">
    <property type="entry name" value="MGS-like_dom_sf"/>
</dbReference>
<dbReference type="InterPro" id="IPR011607">
    <property type="entry name" value="MGS-like_dom"/>
</dbReference>
<dbReference type="EC" id="2.1.2.3" evidence="10"/>
<comment type="catalytic activity">
    <reaction evidence="9 10">
        <text>IMP + H2O = 5-formamido-1-(5-phospho-D-ribosyl)imidazole-4-carboxamide</text>
        <dbReference type="Rhea" id="RHEA:18445"/>
        <dbReference type="ChEBI" id="CHEBI:15377"/>
        <dbReference type="ChEBI" id="CHEBI:58053"/>
        <dbReference type="ChEBI" id="CHEBI:58467"/>
        <dbReference type="EC" id="3.5.4.10"/>
    </reaction>
</comment>
<evidence type="ECO:0000259" key="11">
    <source>
        <dbReference type="PROSITE" id="PS51855"/>
    </source>
</evidence>
<gene>
    <name evidence="10 12" type="primary">purH</name>
    <name evidence="12" type="ORF">BUANCORI2928_026</name>
</gene>
<evidence type="ECO:0000256" key="1">
    <source>
        <dbReference type="ARBA" id="ARBA00004844"/>
    </source>
</evidence>
<comment type="catalytic activity">
    <reaction evidence="8 10">
        <text>(6R)-10-formyltetrahydrofolate + 5-amino-1-(5-phospho-beta-D-ribosyl)imidazole-4-carboxamide = 5-formamido-1-(5-phospho-D-ribosyl)imidazole-4-carboxamide + (6S)-5,6,7,8-tetrahydrofolate</text>
        <dbReference type="Rhea" id="RHEA:22192"/>
        <dbReference type="ChEBI" id="CHEBI:57453"/>
        <dbReference type="ChEBI" id="CHEBI:58467"/>
        <dbReference type="ChEBI" id="CHEBI:58475"/>
        <dbReference type="ChEBI" id="CHEBI:195366"/>
        <dbReference type="EC" id="2.1.2.3"/>
    </reaction>
</comment>
<dbReference type="InterPro" id="IPR024051">
    <property type="entry name" value="AICAR_Tfase_dup_dom_sf"/>
</dbReference>
<dbReference type="EMBL" id="OZ060371">
    <property type="protein sequence ID" value="CAL4042052.1"/>
    <property type="molecule type" value="Genomic_DNA"/>
</dbReference>
<comment type="pathway">
    <text evidence="2 10">Purine metabolism; IMP biosynthesis via de novo pathway; 5-formamido-1-(5-phospho-D-ribosyl)imidazole-4-carboxamide from 5-amino-1-(5-phospho-D-ribosyl)imidazole-4-carboxamide (10-formyl THF route): step 1/1.</text>
</comment>
<name>A0AAT9IHN2_9GAMM</name>
<dbReference type="AlphaFoldDB" id="A0AAT9IHN2"/>
<accession>A0AAT9IHN2</accession>
<evidence type="ECO:0000256" key="2">
    <source>
        <dbReference type="ARBA" id="ARBA00004954"/>
    </source>
</evidence>
<organism evidence="12">
    <name type="scientific">Buchnera aphidicola</name>
    <name type="common">Anoecia corni</name>
    <dbReference type="NCBI Taxonomy" id="2994477"/>
    <lineage>
        <taxon>Bacteria</taxon>
        <taxon>Pseudomonadati</taxon>
        <taxon>Pseudomonadota</taxon>
        <taxon>Gammaproteobacteria</taxon>
        <taxon>Enterobacterales</taxon>
        <taxon>Erwiniaceae</taxon>
        <taxon>Buchnera</taxon>
    </lineage>
</organism>
<evidence type="ECO:0000256" key="5">
    <source>
        <dbReference type="ARBA" id="ARBA00022755"/>
    </source>
</evidence>
<dbReference type="GO" id="GO:0005829">
    <property type="term" value="C:cytosol"/>
    <property type="evidence" value="ECO:0007669"/>
    <property type="project" value="TreeGrafter"/>
</dbReference>
<evidence type="ECO:0000256" key="3">
    <source>
        <dbReference type="ARBA" id="ARBA00007667"/>
    </source>
</evidence>
<dbReference type="EC" id="3.5.4.10" evidence="10"/>
<evidence type="ECO:0000256" key="7">
    <source>
        <dbReference type="ARBA" id="ARBA00023268"/>
    </source>
</evidence>
<evidence type="ECO:0000256" key="8">
    <source>
        <dbReference type="ARBA" id="ARBA00050488"/>
    </source>
</evidence>
<dbReference type="CDD" id="cd01421">
    <property type="entry name" value="IMPCH"/>
    <property type="match status" value="1"/>
</dbReference>
<sequence>MIDLKKKRNALVSVFNKLNIVKFCQELKKRNYIIYTTTGTYQKLQQSGIHSIELTDYTHFPEIMDGRVKTLHPMIHGGILSRRKIDENTLKKYEMILFDIVVVNFLPLDNLILNPKHTIDTVVDKIDIGGPAMIRSAAKNYKFVTVVVDPNDYCKVIKEIDDYKNNQVSLTTNIQLATKAFEYIADYELNISRFFKEIVLKSEKDKCVFKEDIFLKLKKVDDLRYGENPDQKAALYSFYSSDCSLSKKNMITGNKELSYNNIYDGDIALECVTSFKEPACVIIKHGSPCGVSIGVSAVHAYSSAYKCDPISTFGSIIAFNCLLDEIVVAKIIKNSFVEGILAPEITCSAKKMLSSKKNIRVLIYKIPIKKNNFFEIRSVNGGVLLQEKKNINMDKKWNIVTKRIPSEKEMKDAKFAWLVCKFLKSNGIVCVSDYSTIGIGSGQSSRIDAVKVAINKVKNTNIKFNNIVLASDAFFPFKDCVNLAARNGVTCMIQPGGSIRDNEVIHAANKSNISMIFTQDRTFRH</sequence>
<dbReference type="NCBIfam" id="NF002049">
    <property type="entry name" value="PRK00881.1"/>
    <property type="match status" value="1"/>
</dbReference>
<dbReference type="SUPFAM" id="SSF53927">
    <property type="entry name" value="Cytidine deaminase-like"/>
    <property type="match status" value="1"/>
</dbReference>
<dbReference type="FunFam" id="3.40.50.1380:FF:000001">
    <property type="entry name" value="Bifunctional purine biosynthesis protein PurH"/>
    <property type="match status" value="1"/>
</dbReference>
<comment type="similarity">
    <text evidence="3 10">Belongs to the PurH family.</text>
</comment>
<dbReference type="SUPFAM" id="SSF52335">
    <property type="entry name" value="Methylglyoxal synthase-like"/>
    <property type="match status" value="1"/>
</dbReference>
<dbReference type="InterPro" id="IPR016193">
    <property type="entry name" value="Cytidine_deaminase-like"/>
</dbReference>
<dbReference type="SMART" id="SM00851">
    <property type="entry name" value="MGS"/>
    <property type="match status" value="1"/>
</dbReference>
<dbReference type="PANTHER" id="PTHR11692:SF0">
    <property type="entry name" value="BIFUNCTIONAL PURINE BIOSYNTHESIS PROTEIN ATIC"/>
    <property type="match status" value="1"/>
</dbReference>
<evidence type="ECO:0000256" key="9">
    <source>
        <dbReference type="ARBA" id="ARBA00050687"/>
    </source>
</evidence>
<protein>
    <recommendedName>
        <fullName evidence="10">Bifunctional purine biosynthesis protein PurH</fullName>
    </recommendedName>
    <domain>
        <recommendedName>
            <fullName evidence="10">Phosphoribosylaminoimidazolecarboxamide formyltransferase</fullName>
            <ecNumber evidence="10">2.1.2.3</ecNumber>
        </recommendedName>
        <alternativeName>
            <fullName evidence="10">AICAR transformylase</fullName>
        </alternativeName>
    </domain>
    <domain>
        <recommendedName>
            <fullName evidence="10">IMP cyclohydrolase</fullName>
            <ecNumber evidence="10">3.5.4.10</ecNumber>
        </recommendedName>
        <alternativeName>
            <fullName evidence="10">ATIC</fullName>
        </alternativeName>
        <alternativeName>
            <fullName evidence="10">IMP synthase</fullName>
        </alternativeName>
        <alternativeName>
            <fullName evidence="10">Inosinicase</fullName>
        </alternativeName>
    </domain>
</protein>
<comment type="pathway">
    <text evidence="1 10">Purine metabolism; IMP biosynthesis via de novo pathway; IMP from 5-formamido-1-(5-phospho-D-ribosyl)imidazole-4-carboxamide: step 1/1.</text>
</comment>
<proteinExistence type="inferred from homology"/>
<comment type="domain">
    <text evidence="10">The IMP cyclohydrolase activity resides in the N-terminal region.</text>
</comment>